<proteinExistence type="predicted"/>
<comment type="caution">
    <text evidence="1">The sequence shown here is derived from an EMBL/GenBank/DDBJ whole genome shotgun (WGS) entry which is preliminary data.</text>
</comment>
<accession>A0A558R1M6</accession>
<evidence type="ECO:0000313" key="1">
    <source>
        <dbReference type="EMBL" id="TVV73296.1"/>
    </source>
</evidence>
<dbReference type="EMBL" id="VNIM01000049">
    <property type="protein sequence ID" value="TVV73296.1"/>
    <property type="molecule type" value="Genomic_DNA"/>
</dbReference>
<reference evidence="1 2" key="1">
    <citation type="submission" date="2019-07" db="EMBL/GenBank/DDBJ databases">
        <title>Sphingomonas solaris sp. nov., isolated from a solar panel from Boston, Massachusetts.</title>
        <authorList>
            <person name="Tanner K."/>
            <person name="Pascual J."/>
            <person name="Mancuso C."/>
            <person name="Pereto J."/>
            <person name="Khalil A."/>
            <person name="Vilanova C."/>
        </authorList>
    </citation>
    <scope>NUCLEOTIDE SEQUENCE [LARGE SCALE GENOMIC DNA]</scope>
    <source>
        <strain evidence="1 2">R4DWN</strain>
    </source>
</reference>
<organism evidence="1 2">
    <name type="scientific">Alterirhizorhabdus solaris</name>
    <dbReference type="NCBI Taxonomy" id="2529389"/>
    <lineage>
        <taxon>Bacteria</taxon>
        <taxon>Pseudomonadati</taxon>
        <taxon>Pseudomonadota</taxon>
        <taxon>Alphaproteobacteria</taxon>
        <taxon>Sphingomonadales</taxon>
        <taxon>Rhizorhabdaceae</taxon>
        <taxon>Alterirhizorhabdus</taxon>
    </lineage>
</organism>
<keyword evidence="2" id="KW-1185">Reference proteome</keyword>
<gene>
    <name evidence="1" type="ORF">FOY91_12660</name>
</gene>
<dbReference type="AlphaFoldDB" id="A0A558R1M6"/>
<evidence type="ECO:0000313" key="2">
    <source>
        <dbReference type="Proteomes" id="UP000318681"/>
    </source>
</evidence>
<dbReference type="Proteomes" id="UP000318681">
    <property type="component" value="Unassembled WGS sequence"/>
</dbReference>
<sequence>MSDLAKEFLTEWSLKRDPAPISHADATVAAERWEAEAAENGITPDELHEAAGGSIADYLLRTYGTTD</sequence>
<dbReference type="RefSeq" id="WP_145152391.1">
    <property type="nucleotide sequence ID" value="NZ_VNIM01000049.1"/>
</dbReference>
<name>A0A558R1M6_9SPHN</name>
<evidence type="ECO:0008006" key="3">
    <source>
        <dbReference type="Google" id="ProtNLM"/>
    </source>
</evidence>
<protein>
    <recommendedName>
        <fullName evidence="3">DUF768 domain-containing protein</fullName>
    </recommendedName>
</protein>